<keyword evidence="7" id="KW-1185">Reference proteome</keyword>
<reference evidence="5 6" key="1">
    <citation type="journal article" date="2014" name="Genome Announc.">
        <title>Draft genome sequences of eight enterohepatic helicobacter species isolated from both laboratory and wild rodents.</title>
        <authorList>
            <person name="Sheh A."/>
            <person name="Shen Z."/>
            <person name="Fox J.G."/>
        </authorList>
    </citation>
    <scope>NUCLEOTIDE SEQUENCE [LARGE SCALE GENOMIC DNA]</scope>
    <source>
        <strain evidence="5 6">ST1</strain>
    </source>
</reference>
<dbReference type="STRING" id="216.LS73_00505"/>
<keyword evidence="2" id="KW-0597">Phosphoprotein</keyword>
<dbReference type="EMBL" id="JRPD02000025">
    <property type="protein sequence ID" value="TLD98689.1"/>
    <property type="molecule type" value="Genomic_DNA"/>
</dbReference>
<dbReference type="InterPro" id="IPR045851">
    <property type="entry name" value="AMP-bd_C_sf"/>
</dbReference>
<dbReference type="InterPro" id="IPR000873">
    <property type="entry name" value="AMP-dep_synth/lig_dom"/>
</dbReference>
<dbReference type="SUPFAM" id="SSF56801">
    <property type="entry name" value="Acetyl-CoA synthetase-like"/>
    <property type="match status" value="1"/>
</dbReference>
<reference evidence="4 7" key="2">
    <citation type="submission" date="2018-06" db="EMBL/GenBank/DDBJ databases">
        <authorList>
            <consortium name="Pathogen Informatics"/>
            <person name="Doyle S."/>
        </authorList>
    </citation>
    <scope>NUCLEOTIDE SEQUENCE [LARGE SCALE GENOMIC DNA]</scope>
    <source>
        <strain evidence="4 7">NCTC12714</strain>
    </source>
</reference>
<dbReference type="InterPro" id="IPR042099">
    <property type="entry name" value="ANL_N_sf"/>
</dbReference>
<dbReference type="InterPro" id="IPR020845">
    <property type="entry name" value="AMP-binding_CS"/>
</dbReference>
<evidence type="ECO:0000313" key="7">
    <source>
        <dbReference type="Proteomes" id="UP000255139"/>
    </source>
</evidence>
<dbReference type="Gene3D" id="3.30.300.30">
    <property type="match status" value="1"/>
</dbReference>
<feature type="domain" description="AMP-dependent synthetase/ligase" evidence="3">
    <location>
        <begin position="86"/>
        <end position="428"/>
    </location>
</feature>
<dbReference type="Pfam" id="PF00501">
    <property type="entry name" value="AMP-binding"/>
    <property type="match status" value="1"/>
</dbReference>
<dbReference type="OrthoDB" id="9765680at2"/>
<protein>
    <submittedName>
        <fullName evidence="4">2-acyl-glycerophospho-ethanolamine acyltransferase</fullName>
    </submittedName>
</protein>
<evidence type="ECO:0000259" key="3">
    <source>
        <dbReference type="Pfam" id="PF00501"/>
    </source>
</evidence>
<dbReference type="GO" id="GO:0016746">
    <property type="term" value="F:acyltransferase activity"/>
    <property type="evidence" value="ECO:0007669"/>
    <property type="project" value="UniProtKB-KW"/>
</dbReference>
<evidence type="ECO:0000313" key="4">
    <source>
        <dbReference type="EMBL" id="STQ85555.1"/>
    </source>
</evidence>
<gene>
    <name evidence="4" type="primary">tycA</name>
    <name evidence="5" type="ORF">LS73_008445</name>
    <name evidence="4" type="ORF">NCTC12714_00341</name>
</gene>
<organism evidence="4 7">
    <name type="scientific">Helicobacter muridarum</name>
    <dbReference type="NCBI Taxonomy" id="216"/>
    <lineage>
        <taxon>Bacteria</taxon>
        <taxon>Pseudomonadati</taxon>
        <taxon>Campylobacterota</taxon>
        <taxon>Epsilonproteobacteria</taxon>
        <taxon>Campylobacterales</taxon>
        <taxon>Helicobacteraceae</taxon>
        <taxon>Helicobacter</taxon>
    </lineage>
</organism>
<evidence type="ECO:0000313" key="5">
    <source>
        <dbReference type="EMBL" id="TLD98689.1"/>
    </source>
</evidence>
<keyword evidence="4" id="KW-0808">Transferase</keyword>
<dbReference type="PROSITE" id="PS00455">
    <property type="entry name" value="AMP_BINDING"/>
    <property type="match status" value="1"/>
</dbReference>
<accession>A0A377PSE2</accession>
<dbReference type="RefSeq" id="WP_104692267.1">
    <property type="nucleotide sequence ID" value="NZ_FZMM01000045.1"/>
</dbReference>
<sequence>MLHINIMEYFLNTARDYPNKIACKDKANSISFVELTRDCLYVSSNILNPNEFITSLQINQNMQGILVDDDSTKAQSIHIDYPQCYGIFLPKSIESILAFFGVLLSGNMYMPLDIKSPKDRLKNIIFNIMPKAIITDKNNAKNLIESLGGRFDSNSDVIYLDSNLHDCKKCNCDVYSKDSIYHQDSIKILYIENLRKQSNSFQTNYQNRIDTDPAYIINTSGSTGIPKGVVVSHRSIIDYIEWIMNEDSIKPNENDIIGNQSPFYFDNSVLDIYLMAFYGCTLVLIPEEKFLFPIDLMNFIKDSNINYIFWVPSMIHNVAKMNALDAIKPNISKIIFAGETINTKYLNYWKRHYPNAIFANLYGPTEITVDCTYYVINRDFRDDEAIPIGRACRNTQILLLDSNLKLIESQKEVGEIFVRGSSLALGYYNDIEKSNEAFIINPHQEHYIEKLYKTGDLGYYNEYNEIVLVGRKDFQIKHNGYRIELGEIEIAFTNLHGLKDCCVLYDNDNNEIVLCYEGEEITKASMINYAKDKIPKYAMPTRLLRLDSMPLNANGKIDRQRLLELIIKNN</sequence>
<proteinExistence type="predicted"/>
<evidence type="ECO:0000256" key="2">
    <source>
        <dbReference type="ARBA" id="ARBA00022553"/>
    </source>
</evidence>
<dbReference type="PANTHER" id="PTHR44845:SF7">
    <property type="entry name" value="PLIPASTATIN SYNTHASE SUBUNIT D"/>
    <property type="match status" value="1"/>
</dbReference>
<dbReference type="AlphaFoldDB" id="A0A377PSE2"/>
<evidence type="ECO:0000313" key="6">
    <source>
        <dbReference type="Proteomes" id="UP000029922"/>
    </source>
</evidence>
<dbReference type="EMBL" id="UGJE01000002">
    <property type="protein sequence ID" value="STQ85555.1"/>
    <property type="molecule type" value="Genomic_DNA"/>
</dbReference>
<dbReference type="Proteomes" id="UP000255139">
    <property type="component" value="Unassembled WGS sequence"/>
</dbReference>
<dbReference type="Gene3D" id="3.40.50.12780">
    <property type="entry name" value="N-terminal domain of ligase-like"/>
    <property type="match status" value="1"/>
</dbReference>
<evidence type="ECO:0000256" key="1">
    <source>
        <dbReference type="ARBA" id="ARBA00022450"/>
    </source>
</evidence>
<dbReference type="PANTHER" id="PTHR44845">
    <property type="entry name" value="CARRIER DOMAIN-CONTAINING PROTEIN"/>
    <property type="match status" value="1"/>
</dbReference>
<keyword evidence="4" id="KW-0012">Acyltransferase</keyword>
<keyword evidence="1" id="KW-0596">Phosphopantetheine</keyword>
<name>A0A377PSE2_9HELI</name>
<dbReference type="Proteomes" id="UP000029922">
    <property type="component" value="Unassembled WGS sequence"/>
</dbReference>